<name>A0A7M2Z1S8_9ACTN</name>
<dbReference type="GO" id="GO:0071973">
    <property type="term" value="P:bacterial-type flagellum-dependent cell motility"/>
    <property type="evidence" value="ECO:0007669"/>
    <property type="project" value="InterPro"/>
</dbReference>
<dbReference type="PANTHER" id="PTHR42792">
    <property type="entry name" value="FLAGELLIN"/>
    <property type="match status" value="1"/>
</dbReference>
<evidence type="ECO:0000259" key="2">
    <source>
        <dbReference type="Pfam" id="PF00669"/>
    </source>
</evidence>
<organism evidence="3 4">
    <name type="scientific">Gaiella occulta</name>
    <dbReference type="NCBI Taxonomy" id="1002870"/>
    <lineage>
        <taxon>Bacteria</taxon>
        <taxon>Bacillati</taxon>
        <taxon>Actinomycetota</taxon>
        <taxon>Thermoleophilia</taxon>
        <taxon>Gaiellales</taxon>
        <taxon>Gaiellaceae</taxon>
        <taxon>Gaiella</taxon>
    </lineage>
</organism>
<dbReference type="Gene3D" id="1.20.1330.10">
    <property type="entry name" value="f41 fragment of flagellin, N-terminal domain"/>
    <property type="match status" value="1"/>
</dbReference>
<dbReference type="NCBIfam" id="TIGR02550">
    <property type="entry name" value="flagell_flgL"/>
    <property type="match status" value="1"/>
</dbReference>
<dbReference type="InterPro" id="IPR013384">
    <property type="entry name" value="Flagell_FlgL"/>
</dbReference>
<keyword evidence="3" id="KW-0966">Cell projection</keyword>
<sequence length="296" mass="31236">MRITNGMLSRLLLADVDRTRQDLASISEQMASGRRIQRASDDPLGTGRVLELEEMLARTGQHRRNAGDARTWLDATDTALGQMTDLTQRARELALRGANSTFGQVERESIALEVDQLVDAVKAEGNASYAGRYLFGGTKTDQPPYLLGGTDDAYYGDAGTIDREVSAGVSVRLNVTGTDAVGSGPGGLLAALRKLASDLRAGDVGAVGGADLAAISGHLDTLIGQRALVGARTNRVDLAASRVDELELSLKKLQSETADADLAALAMGYSMRSSALQAALQAGAKMIQPTLMDFLD</sequence>
<keyword evidence="3" id="KW-0282">Flagellum</keyword>
<reference evidence="3 4" key="1">
    <citation type="submission" date="2018-07" db="EMBL/GenBank/DDBJ databases">
        <title>High-quality-draft genome sequence of Gaiella occulta.</title>
        <authorList>
            <person name="Severino R."/>
            <person name="Froufe H.J.C."/>
            <person name="Rainey F.A."/>
            <person name="Barroso C."/>
            <person name="Albuquerque L."/>
            <person name="Lobo-Da-Cunha A."/>
            <person name="Da Costa M.S."/>
            <person name="Egas C."/>
        </authorList>
    </citation>
    <scope>NUCLEOTIDE SEQUENCE [LARGE SCALE GENOMIC DNA]</scope>
    <source>
        <strain evidence="3 4">F2-233</strain>
    </source>
</reference>
<evidence type="ECO:0000313" key="4">
    <source>
        <dbReference type="Proteomes" id="UP000254134"/>
    </source>
</evidence>
<keyword evidence="3" id="KW-0969">Cilium</keyword>
<accession>A0A7M2Z1S8</accession>
<dbReference type="EMBL" id="QQZY01000001">
    <property type="protein sequence ID" value="RDI76015.1"/>
    <property type="molecule type" value="Genomic_DNA"/>
</dbReference>
<gene>
    <name evidence="3" type="ORF">Gocc_0434</name>
</gene>
<keyword evidence="4" id="KW-1185">Reference proteome</keyword>
<dbReference type="InterPro" id="IPR001492">
    <property type="entry name" value="Flagellin"/>
</dbReference>
<dbReference type="SUPFAM" id="SSF64518">
    <property type="entry name" value="Phase 1 flagellin"/>
    <property type="match status" value="1"/>
</dbReference>
<evidence type="ECO:0000313" key="3">
    <source>
        <dbReference type="EMBL" id="RDI76015.1"/>
    </source>
</evidence>
<dbReference type="PANTHER" id="PTHR42792:SF1">
    <property type="entry name" value="FLAGELLAR HOOK-ASSOCIATED PROTEIN 3"/>
    <property type="match status" value="1"/>
</dbReference>
<dbReference type="Pfam" id="PF00669">
    <property type="entry name" value="Flagellin_N"/>
    <property type="match status" value="1"/>
</dbReference>
<dbReference type="Proteomes" id="UP000254134">
    <property type="component" value="Unassembled WGS sequence"/>
</dbReference>
<feature type="domain" description="Flagellin N-terminal" evidence="2">
    <location>
        <begin position="10"/>
        <end position="140"/>
    </location>
</feature>
<proteinExistence type="predicted"/>
<dbReference type="InterPro" id="IPR001029">
    <property type="entry name" value="Flagellin_N"/>
</dbReference>
<feature type="coiled-coil region" evidence="1">
    <location>
        <begin position="236"/>
        <end position="263"/>
    </location>
</feature>
<dbReference type="RefSeq" id="WP_114794881.1">
    <property type="nucleotide sequence ID" value="NZ_QQZY01000001.1"/>
</dbReference>
<dbReference type="GO" id="GO:0009424">
    <property type="term" value="C:bacterial-type flagellum hook"/>
    <property type="evidence" value="ECO:0007669"/>
    <property type="project" value="InterPro"/>
</dbReference>
<protein>
    <submittedName>
        <fullName evidence="3">Flagellar hook-associated protein 3</fullName>
    </submittedName>
</protein>
<comment type="caution">
    <text evidence="3">The sequence shown here is derived from an EMBL/GenBank/DDBJ whole genome shotgun (WGS) entry which is preliminary data.</text>
</comment>
<dbReference type="AlphaFoldDB" id="A0A7M2Z1S8"/>
<dbReference type="GO" id="GO:0005198">
    <property type="term" value="F:structural molecule activity"/>
    <property type="evidence" value="ECO:0007669"/>
    <property type="project" value="InterPro"/>
</dbReference>
<evidence type="ECO:0000256" key="1">
    <source>
        <dbReference type="SAM" id="Coils"/>
    </source>
</evidence>
<keyword evidence="1" id="KW-0175">Coiled coil</keyword>
<reference evidence="4" key="2">
    <citation type="journal article" date="2019" name="MicrobiologyOpen">
        <title>High-quality draft genome sequence of Gaiella occulta isolated from a 150 meter deep mineral water borehole and comparison with the genome sequences of other deep-branching lineages of the phylum Actinobacteria.</title>
        <authorList>
            <person name="Severino R."/>
            <person name="Froufe H.J.C."/>
            <person name="Barroso C."/>
            <person name="Albuquerque L."/>
            <person name="Lobo-da-Cunha A."/>
            <person name="da Costa M.S."/>
            <person name="Egas C."/>
        </authorList>
    </citation>
    <scope>NUCLEOTIDE SEQUENCE [LARGE SCALE GENOMIC DNA]</scope>
    <source>
        <strain evidence="4">F2-233</strain>
    </source>
</reference>